<keyword evidence="2" id="KW-1185">Reference proteome</keyword>
<name>A0AAE0VJ63_9BIVA</name>
<protein>
    <submittedName>
        <fullName evidence="1">Uncharacterized protein</fullName>
    </submittedName>
</protein>
<reference evidence="1" key="2">
    <citation type="journal article" date="2021" name="Genome Biol. Evol.">
        <title>Developing a high-quality reference genome for a parasitic bivalve with doubly uniparental inheritance (Bivalvia: Unionida).</title>
        <authorList>
            <person name="Smith C.H."/>
        </authorList>
    </citation>
    <scope>NUCLEOTIDE SEQUENCE</scope>
    <source>
        <strain evidence="1">CHS0354</strain>
        <tissue evidence="1">Mantle</tissue>
    </source>
</reference>
<dbReference type="AlphaFoldDB" id="A0AAE0VJ63"/>
<sequence length="120" mass="12549">MAKSQWMGIKGSPLQNSSSATSIRSRYLQSKMKSLLLVLLACIVGVESLGGSLGCVGYSCYFGHGGYGGYGTYGGYGKIRGYGGYGGHSGGPGWWQGGGYRPWGGLILGGGGYRKFHGKY</sequence>
<evidence type="ECO:0000313" key="2">
    <source>
        <dbReference type="Proteomes" id="UP001195483"/>
    </source>
</evidence>
<reference evidence="1" key="3">
    <citation type="submission" date="2023-05" db="EMBL/GenBank/DDBJ databases">
        <authorList>
            <person name="Smith C.H."/>
        </authorList>
    </citation>
    <scope>NUCLEOTIDE SEQUENCE</scope>
    <source>
        <strain evidence="1">CHS0354</strain>
        <tissue evidence="1">Mantle</tissue>
    </source>
</reference>
<dbReference type="Proteomes" id="UP001195483">
    <property type="component" value="Unassembled WGS sequence"/>
</dbReference>
<gene>
    <name evidence="1" type="ORF">CHS0354_002995</name>
</gene>
<dbReference type="EMBL" id="JAEAOA010000240">
    <property type="protein sequence ID" value="KAK3579571.1"/>
    <property type="molecule type" value="Genomic_DNA"/>
</dbReference>
<proteinExistence type="predicted"/>
<accession>A0AAE0VJ63</accession>
<evidence type="ECO:0000313" key="1">
    <source>
        <dbReference type="EMBL" id="KAK3579571.1"/>
    </source>
</evidence>
<organism evidence="1 2">
    <name type="scientific">Potamilus streckersoni</name>
    <dbReference type="NCBI Taxonomy" id="2493646"/>
    <lineage>
        <taxon>Eukaryota</taxon>
        <taxon>Metazoa</taxon>
        <taxon>Spiralia</taxon>
        <taxon>Lophotrochozoa</taxon>
        <taxon>Mollusca</taxon>
        <taxon>Bivalvia</taxon>
        <taxon>Autobranchia</taxon>
        <taxon>Heteroconchia</taxon>
        <taxon>Palaeoheterodonta</taxon>
        <taxon>Unionida</taxon>
        <taxon>Unionoidea</taxon>
        <taxon>Unionidae</taxon>
        <taxon>Ambleminae</taxon>
        <taxon>Lampsilini</taxon>
        <taxon>Potamilus</taxon>
    </lineage>
</organism>
<reference evidence="1" key="1">
    <citation type="journal article" date="2021" name="Genome Biol. Evol.">
        <title>A High-Quality Reference Genome for a Parasitic Bivalve with Doubly Uniparental Inheritance (Bivalvia: Unionida).</title>
        <authorList>
            <person name="Smith C.H."/>
        </authorList>
    </citation>
    <scope>NUCLEOTIDE SEQUENCE</scope>
    <source>
        <strain evidence="1">CHS0354</strain>
    </source>
</reference>
<comment type="caution">
    <text evidence="1">The sequence shown here is derived from an EMBL/GenBank/DDBJ whole genome shotgun (WGS) entry which is preliminary data.</text>
</comment>